<organism evidence="2 3">
    <name type="scientific">Chlamydomonas eustigma</name>
    <dbReference type="NCBI Taxonomy" id="1157962"/>
    <lineage>
        <taxon>Eukaryota</taxon>
        <taxon>Viridiplantae</taxon>
        <taxon>Chlorophyta</taxon>
        <taxon>core chlorophytes</taxon>
        <taxon>Chlorophyceae</taxon>
        <taxon>CS clade</taxon>
        <taxon>Chlamydomonadales</taxon>
        <taxon>Chlamydomonadaceae</taxon>
        <taxon>Chlamydomonas</taxon>
    </lineage>
</organism>
<accession>A0A250WXX0</accession>
<dbReference type="Proteomes" id="UP000232323">
    <property type="component" value="Unassembled WGS sequence"/>
</dbReference>
<evidence type="ECO:0000313" key="3">
    <source>
        <dbReference type="Proteomes" id="UP000232323"/>
    </source>
</evidence>
<evidence type="ECO:0000256" key="1">
    <source>
        <dbReference type="ARBA" id="ARBA00004430"/>
    </source>
</evidence>
<dbReference type="InterPro" id="IPR032675">
    <property type="entry name" value="LRR_dom_sf"/>
</dbReference>
<dbReference type="InterPro" id="IPR036047">
    <property type="entry name" value="F-box-like_dom_sf"/>
</dbReference>
<comment type="subcellular location">
    <subcellularLocation>
        <location evidence="1">Cytoplasm</location>
        <location evidence="1">Cytoskeleton</location>
        <location evidence="1">Cilium axoneme</location>
    </subcellularLocation>
</comment>
<comment type="caution">
    <text evidence="2">The sequence shown here is derived from an EMBL/GenBank/DDBJ whole genome shotgun (WGS) entry which is preliminary data.</text>
</comment>
<dbReference type="SUPFAM" id="SSF81383">
    <property type="entry name" value="F-box domain"/>
    <property type="match status" value="1"/>
</dbReference>
<dbReference type="EMBL" id="BEGY01000013">
    <property type="protein sequence ID" value="GAX75683.1"/>
    <property type="molecule type" value="Genomic_DNA"/>
</dbReference>
<dbReference type="GO" id="GO:0005930">
    <property type="term" value="C:axoneme"/>
    <property type="evidence" value="ECO:0007669"/>
    <property type="project" value="UniProtKB-SubCell"/>
</dbReference>
<evidence type="ECO:0008006" key="4">
    <source>
        <dbReference type="Google" id="ProtNLM"/>
    </source>
</evidence>
<dbReference type="SUPFAM" id="SSF52047">
    <property type="entry name" value="RNI-like"/>
    <property type="match status" value="1"/>
</dbReference>
<dbReference type="Gene3D" id="3.80.10.10">
    <property type="entry name" value="Ribonuclease Inhibitor"/>
    <property type="match status" value="1"/>
</dbReference>
<dbReference type="AlphaFoldDB" id="A0A250WXX0"/>
<proteinExistence type="predicted"/>
<sequence length="612" mass="67309">MAQSVTSNVAYLNDDVLLATLHVLAKEDLLSCRMVCRHWCNLVQSCITEISWRLTAEEAVDLSALKSLVDSCYSCSHMTIHFPKNHLLSRQHFHAAVSTLVHLAPSVTSITVKGPEVIQFTSAPSLEIEKCLVDRQHSASEPLRALRFSGHFANSVYLQLHAALPVIGEHLRELRICGCHPWSRVLNATQMRALPMLAPLLEVLEIPAMFAEEGTSLAPWCAALSEMSCLKGLRELSIDGPFFHIPQLAAVVASWAAISSLRKLQLELSELTVGFQELDMYGDPDMFQATIWTGVLPKLTQLTSLSLKLDDLPQDLWLDLASCSWLDQLDVTHIAWALNFDISQGFSLHGLKYLNLCLGDADLSVLGSLHSIRSNLKHLSLDLKGMQYMYAWLTSDDKLSGLQALSVLRALRSFRCTSKSLSLQEEDVKILAKSWSTLGSFHFDGPIKLSSGAGFSMLLHLRTLSLINQRSRYSNVTLDVAHLPASLQCLTAVEDGFSSSLAVPQDLDLELMVARLERSLQEVQMVLGAAVTARGLCLLTGLRGLTSLDISLSSVDLASHITCLTRLTGLQYLSVKTRDQNQSVLGRCAALGSLHSKLRASLPNCLMPPSFM</sequence>
<keyword evidence="3" id="KW-1185">Reference proteome</keyword>
<gene>
    <name evidence="2" type="ORF">CEUSTIGMA_g3126.t1</name>
</gene>
<protein>
    <recommendedName>
        <fullName evidence="4">F-box domain-containing protein</fullName>
    </recommendedName>
</protein>
<name>A0A250WXX0_9CHLO</name>
<reference evidence="2 3" key="1">
    <citation type="submission" date="2017-08" db="EMBL/GenBank/DDBJ databases">
        <title>Acidophilic green algal genome provides insights into adaptation to an acidic environment.</title>
        <authorList>
            <person name="Hirooka S."/>
            <person name="Hirose Y."/>
            <person name="Kanesaki Y."/>
            <person name="Higuchi S."/>
            <person name="Fujiwara T."/>
            <person name="Onuma R."/>
            <person name="Era A."/>
            <person name="Ohbayashi R."/>
            <person name="Uzuka A."/>
            <person name="Nozaki H."/>
            <person name="Yoshikawa H."/>
            <person name="Miyagishima S.Y."/>
        </authorList>
    </citation>
    <scope>NUCLEOTIDE SEQUENCE [LARGE SCALE GENOMIC DNA]</scope>
    <source>
        <strain evidence="2 3">NIES-2499</strain>
    </source>
</reference>
<dbReference type="OrthoDB" id="10691953at2759"/>
<evidence type="ECO:0000313" key="2">
    <source>
        <dbReference type="EMBL" id="GAX75683.1"/>
    </source>
</evidence>